<dbReference type="AlphaFoldDB" id="A0A1I1D210"/>
<proteinExistence type="predicted"/>
<keyword evidence="1" id="KW-1133">Transmembrane helix</keyword>
<keyword evidence="1" id="KW-0812">Transmembrane</keyword>
<dbReference type="RefSeq" id="WP_092317448.1">
    <property type="nucleotide sequence ID" value="NZ_FOKY01000001.1"/>
</dbReference>
<dbReference type="Proteomes" id="UP000240042">
    <property type="component" value="Unassembled WGS sequence"/>
</dbReference>
<feature type="transmembrane region" description="Helical" evidence="1">
    <location>
        <begin position="53"/>
        <end position="76"/>
    </location>
</feature>
<evidence type="ECO:0008006" key="4">
    <source>
        <dbReference type="Google" id="ProtNLM"/>
    </source>
</evidence>
<dbReference type="EMBL" id="FOKY01000001">
    <property type="protein sequence ID" value="SFB69029.1"/>
    <property type="molecule type" value="Genomic_DNA"/>
</dbReference>
<organism evidence="2 3">
    <name type="scientific">Brevinema andersonii</name>
    <dbReference type="NCBI Taxonomy" id="34097"/>
    <lineage>
        <taxon>Bacteria</taxon>
        <taxon>Pseudomonadati</taxon>
        <taxon>Spirochaetota</taxon>
        <taxon>Spirochaetia</taxon>
        <taxon>Brevinematales</taxon>
        <taxon>Brevinemataceae</taxon>
        <taxon>Brevinema</taxon>
    </lineage>
</organism>
<sequence length="181" mass="20793">MIFFSVSMYAQDISTNASTLEPSNESNTGFLDAFYEGEDAVLEEQKNENTALILFRIVFITVVLGFVTWLIIRFFFKDSQPTISRMNNSIEVLATIPAGLGNYFVIAKLYQSYYFLSLGTDGLRMLDKISDRETIDFIELNRENTLAHDTKFVDLLEKMPDGVPKKALEFLREKIDKLRKM</sequence>
<evidence type="ECO:0000313" key="2">
    <source>
        <dbReference type="EMBL" id="SFB69029.1"/>
    </source>
</evidence>
<evidence type="ECO:0000313" key="3">
    <source>
        <dbReference type="Proteomes" id="UP000240042"/>
    </source>
</evidence>
<reference evidence="3" key="1">
    <citation type="submission" date="2016-10" db="EMBL/GenBank/DDBJ databases">
        <authorList>
            <person name="Varghese N."/>
            <person name="Submissions S."/>
        </authorList>
    </citation>
    <scope>NUCLEOTIDE SEQUENCE [LARGE SCALE GENOMIC DNA]</scope>
    <source>
        <strain evidence="3">ATCC 43811</strain>
    </source>
</reference>
<accession>A0A1I1D210</accession>
<gene>
    <name evidence="2" type="ORF">SAMN02745150_00235</name>
</gene>
<protein>
    <recommendedName>
        <fullName evidence="4">Flagellar protein FliO/FliZ</fullName>
    </recommendedName>
</protein>
<evidence type="ECO:0000256" key="1">
    <source>
        <dbReference type="SAM" id="Phobius"/>
    </source>
</evidence>
<dbReference type="STRING" id="34097.SAMN02745150_00235"/>
<name>A0A1I1D210_BREAD</name>
<keyword evidence="3" id="KW-1185">Reference proteome</keyword>
<keyword evidence="1" id="KW-0472">Membrane</keyword>